<dbReference type="Proteomes" id="UP000290848">
    <property type="component" value="Unassembled WGS sequence"/>
</dbReference>
<dbReference type="EMBL" id="RXOC01000003">
    <property type="protein sequence ID" value="RXF71133.1"/>
    <property type="molecule type" value="Genomic_DNA"/>
</dbReference>
<organism evidence="1 2">
    <name type="scientific">Arcticibacter tournemirensis</name>
    <dbReference type="NCBI Taxonomy" id="699437"/>
    <lineage>
        <taxon>Bacteria</taxon>
        <taxon>Pseudomonadati</taxon>
        <taxon>Bacteroidota</taxon>
        <taxon>Sphingobacteriia</taxon>
        <taxon>Sphingobacteriales</taxon>
        <taxon>Sphingobacteriaceae</taxon>
        <taxon>Arcticibacter</taxon>
    </lineage>
</organism>
<dbReference type="Gene3D" id="2.20.25.110">
    <property type="entry name" value="S-adenosyl-L-methionine-dependent methyltransferases"/>
    <property type="match status" value="1"/>
</dbReference>
<comment type="caution">
    <text evidence="1">The sequence shown here is derived from an EMBL/GenBank/DDBJ whole genome shotgun (WGS) entry which is preliminary data.</text>
</comment>
<keyword evidence="1" id="KW-0489">Methyltransferase</keyword>
<dbReference type="PANTHER" id="PTHR43861">
    <property type="entry name" value="TRANS-ACONITATE 2-METHYLTRANSFERASE-RELATED"/>
    <property type="match status" value="1"/>
</dbReference>
<accession>A0A4Q0MDE8</accession>
<evidence type="ECO:0000313" key="1">
    <source>
        <dbReference type="EMBL" id="RXF71133.1"/>
    </source>
</evidence>
<dbReference type="GO" id="GO:0008168">
    <property type="term" value="F:methyltransferase activity"/>
    <property type="evidence" value="ECO:0007669"/>
    <property type="project" value="UniProtKB-KW"/>
</dbReference>
<dbReference type="RefSeq" id="WP_128768377.1">
    <property type="nucleotide sequence ID" value="NZ_RXOC01000003.1"/>
</dbReference>
<gene>
    <name evidence="1" type="ORF">EKH83_05395</name>
</gene>
<dbReference type="InterPro" id="IPR029063">
    <property type="entry name" value="SAM-dependent_MTases_sf"/>
</dbReference>
<dbReference type="SUPFAM" id="SSF53335">
    <property type="entry name" value="S-adenosyl-L-methionine-dependent methyltransferases"/>
    <property type="match status" value="1"/>
</dbReference>
<dbReference type="CDD" id="cd02440">
    <property type="entry name" value="AdoMet_MTases"/>
    <property type="match status" value="1"/>
</dbReference>
<dbReference type="Gene3D" id="3.40.50.150">
    <property type="entry name" value="Vaccinia Virus protein VP39"/>
    <property type="match status" value="1"/>
</dbReference>
<sequence>MPDKWYQNWFNSPYYHILYNQHNNAEAEFFIDNLCLLLNPGKRTRILDIASGRGRHSVYLNKKGFDVTGIDLSRANIEFSKQFENEHLHFYIHDMRQLMNINYFDIALNLFTSFGYFETEKDHINALRSFRKSLKAGGTLVLDYFNSKKILHQLKKEETKVIEGIAFNITKKVEKGKIIKSIDFEANNHNYHYQEEVQAFSFSDFERLLTLSGFKIVNFFGDYALRPFDEDNSDRLIFICQKADV</sequence>
<dbReference type="Pfam" id="PF13489">
    <property type="entry name" value="Methyltransf_23"/>
    <property type="match status" value="1"/>
</dbReference>
<dbReference type="AlphaFoldDB" id="A0A4Q0MDE8"/>
<keyword evidence="1" id="KW-0808">Transferase</keyword>
<name>A0A4Q0MDE8_9SPHI</name>
<reference evidence="1 2" key="1">
    <citation type="submission" date="2018-12" db="EMBL/GenBank/DDBJ databases">
        <title>The Draft Genome Sequence of the Soil Bacterium Pedobacter tournemirensis R1.</title>
        <authorList>
            <person name="He J."/>
        </authorList>
    </citation>
    <scope>NUCLEOTIDE SEQUENCE [LARGE SCALE GENOMIC DNA]</scope>
    <source>
        <strain evidence="1 2">R1</strain>
    </source>
</reference>
<protein>
    <submittedName>
        <fullName evidence="1">Class I SAM-dependent methyltransferase</fullName>
    </submittedName>
</protein>
<dbReference type="GO" id="GO:0032259">
    <property type="term" value="P:methylation"/>
    <property type="evidence" value="ECO:0007669"/>
    <property type="project" value="UniProtKB-KW"/>
</dbReference>
<proteinExistence type="predicted"/>
<evidence type="ECO:0000313" key="2">
    <source>
        <dbReference type="Proteomes" id="UP000290848"/>
    </source>
</evidence>